<keyword evidence="3" id="KW-1185">Reference proteome</keyword>
<dbReference type="OrthoDB" id="200669at2157"/>
<dbReference type="Proteomes" id="UP000011607">
    <property type="component" value="Unassembled WGS sequence"/>
</dbReference>
<protein>
    <submittedName>
        <fullName evidence="2">Uncharacterized protein</fullName>
    </submittedName>
</protein>
<sequence length="191" mass="20916">MIDGGFEPTGRLLAGVAVVGLLGVATVLYRRRNRSSRPQLAAALDTALADALPSGRGTHLEQPPQVRGIDVLEGGEGDETMETQLAPAVRIDLETADTPGMELVFDYVADVLEAIHPVLEDHDKPVVRYDLEFSFGPDGLLVEGECRRVTVPAAFAERLLEEETYRAFDLRKDVERVDEREDEVGTLWAAC</sequence>
<accession>M0L306</accession>
<dbReference type="STRING" id="1227454.C446_17841"/>
<keyword evidence="1" id="KW-0472">Membrane</keyword>
<comment type="caution">
    <text evidence="2">The sequence shown here is derived from an EMBL/GenBank/DDBJ whole genome shotgun (WGS) entry which is preliminary data.</text>
</comment>
<reference evidence="2 3" key="1">
    <citation type="journal article" date="2014" name="PLoS Genet.">
        <title>Phylogenetically driven sequencing of extremely halophilic archaea reveals strategies for static and dynamic osmo-response.</title>
        <authorList>
            <person name="Becker E.A."/>
            <person name="Seitzer P.M."/>
            <person name="Tritt A."/>
            <person name="Larsen D."/>
            <person name="Krusor M."/>
            <person name="Yao A.I."/>
            <person name="Wu D."/>
            <person name="Madern D."/>
            <person name="Eisen J.A."/>
            <person name="Darling A.E."/>
            <person name="Facciotti M.T."/>
        </authorList>
    </citation>
    <scope>NUCLEOTIDE SEQUENCE [LARGE SCALE GENOMIC DNA]</scope>
    <source>
        <strain evidence="2 3">JCM 10879</strain>
    </source>
</reference>
<evidence type="ECO:0000256" key="1">
    <source>
        <dbReference type="SAM" id="Phobius"/>
    </source>
</evidence>
<dbReference type="AlphaFoldDB" id="M0L306"/>
<evidence type="ECO:0000313" key="3">
    <source>
        <dbReference type="Proteomes" id="UP000011607"/>
    </source>
</evidence>
<feature type="transmembrane region" description="Helical" evidence="1">
    <location>
        <begin position="12"/>
        <end position="29"/>
    </location>
</feature>
<keyword evidence="1" id="KW-1133">Transmembrane helix</keyword>
<evidence type="ECO:0000313" key="2">
    <source>
        <dbReference type="EMBL" id="EMA27473.1"/>
    </source>
</evidence>
<proteinExistence type="predicted"/>
<name>M0L306_9EURY</name>
<organism evidence="2 3">
    <name type="scientific">Halobiforma nitratireducens JCM 10879</name>
    <dbReference type="NCBI Taxonomy" id="1227454"/>
    <lineage>
        <taxon>Archaea</taxon>
        <taxon>Methanobacteriati</taxon>
        <taxon>Methanobacteriota</taxon>
        <taxon>Stenosarchaea group</taxon>
        <taxon>Halobacteria</taxon>
        <taxon>Halobacteriales</taxon>
        <taxon>Natrialbaceae</taxon>
        <taxon>Halobiforma</taxon>
    </lineage>
</organism>
<dbReference type="RefSeq" id="WP_006674449.1">
    <property type="nucleotide sequence ID" value="NZ_AOMA01000201.1"/>
</dbReference>
<gene>
    <name evidence="2" type="ORF">C446_17841</name>
</gene>
<dbReference type="EMBL" id="AOMA01000201">
    <property type="protein sequence ID" value="EMA27473.1"/>
    <property type="molecule type" value="Genomic_DNA"/>
</dbReference>
<dbReference type="eggNOG" id="arCOG10835">
    <property type="taxonomic scope" value="Archaea"/>
</dbReference>
<keyword evidence="1" id="KW-0812">Transmembrane</keyword>